<accession>A0A1W2CVK0</accession>
<evidence type="ECO:0000313" key="2">
    <source>
        <dbReference type="EMBL" id="SMC89261.1"/>
    </source>
</evidence>
<keyword evidence="3" id="KW-1185">Reference proteome</keyword>
<organism evidence="2 3">
    <name type="scientific">Sporomusa malonica</name>
    <dbReference type="NCBI Taxonomy" id="112901"/>
    <lineage>
        <taxon>Bacteria</taxon>
        <taxon>Bacillati</taxon>
        <taxon>Bacillota</taxon>
        <taxon>Negativicutes</taxon>
        <taxon>Selenomonadales</taxon>
        <taxon>Sporomusaceae</taxon>
        <taxon>Sporomusa</taxon>
    </lineage>
</organism>
<dbReference type="RefSeq" id="WP_084576410.1">
    <property type="nucleotide sequence ID" value="NZ_CP155572.1"/>
</dbReference>
<dbReference type="OrthoDB" id="1680621at2"/>
<dbReference type="Proteomes" id="UP000192738">
    <property type="component" value="Unassembled WGS sequence"/>
</dbReference>
<name>A0A1W2CVK0_9FIRM</name>
<dbReference type="AlphaFoldDB" id="A0A1W2CVK0"/>
<keyword evidence="1" id="KW-0472">Membrane</keyword>
<evidence type="ECO:0000256" key="1">
    <source>
        <dbReference type="SAM" id="Phobius"/>
    </source>
</evidence>
<keyword evidence="1" id="KW-1133">Transmembrane helix</keyword>
<dbReference type="EMBL" id="FWXI01000012">
    <property type="protein sequence ID" value="SMC89261.1"/>
    <property type="molecule type" value="Genomic_DNA"/>
</dbReference>
<sequence length="165" mass="18498">MVKSWKSFAVGAISMLVFIVAGYMVFSGMEKNFTTPENRVENPESLSNIITITPLPSLRIIRGSEVPFEGSIELRQAIAGRFAQNLAIVNFQATGEHAEKSAIKIVWENGEVEKVYPGTKDKKFAPERRASAISVLGYSMHERRIFGDSSRKGTLTWEIRYEPIE</sequence>
<gene>
    <name evidence="2" type="ORF">SAMN04488500_1126</name>
</gene>
<reference evidence="2 3" key="1">
    <citation type="submission" date="2017-04" db="EMBL/GenBank/DDBJ databases">
        <authorList>
            <person name="Afonso C.L."/>
            <person name="Miller P.J."/>
            <person name="Scott M.A."/>
            <person name="Spackman E."/>
            <person name="Goraichik I."/>
            <person name="Dimitrov K.M."/>
            <person name="Suarez D.L."/>
            <person name="Swayne D.E."/>
        </authorList>
    </citation>
    <scope>NUCLEOTIDE SEQUENCE [LARGE SCALE GENOMIC DNA]</scope>
    <source>
        <strain evidence="2 3">DSM 5090</strain>
    </source>
</reference>
<keyword evidence="1" id="KW-0812">Transmembrane</keyword>
<feature type="transmembrane region" description="Helical" evidence="1">
    <location>
        <begin position="7"/>
        <end position="26"/>
    </location>
</feature>
<protein>
    <submittedName>
        <fullName evidence="2">Uncharacterized protein</fullName>
    </submittedName>
</protein>
<proteinExistence type="predicted"/>
<evidence type="ECO:0000313" key="3">
    <source>
        <dbReference type="Proteomes" id="UP000192738"/>
    </source>
</evidence>